<dbReference type="Gene3D" id="3.30.70.270">
    <property type="match status" value="1"/>
</dbReference>
<reference evidence="2" key="2">
    <citation type="submission" date="2019-01" db="UniProtKB">
        <authorList>
            <consortium name="EnsemblPlants"/>
        </authorList>
    </citation>
    <scope>IDENTIFICATION</scope>
    <source>
        <strain evidence="2">cv. Heinz 1706</strain>
    </source>
</reference>
<dbReference type="Pfam" id="PF00078">
    <property type="entry name" value="RVT_1"/>
    <property type="match status" value="1"/>
</dbReference>
<dbReference type="CDD" id="cd01647">
    <property type="entry name" value="RT_LTR"/>
    <property type="match status" value="1"/>
</dbReference>
<dbReference type="SUPFAM" id="SSF56672">
    <property type="entry name" value="DNA/RNA polymerases"/>
    <property type="match status" value="1"/>
</dbReference>
<protein>
    <recommendedName>
        <fullName evidence="1">Reverse transcriptase domain-containing protein</fullName>
    </recommendedName>
</protein>
<dbReference type="EnsemblPlants" id="Solyc01g060227.1.1">
    <property type="protein sequence ID" value="Solyc01g060227.1.1"/>
    <property type="gene ID" value="Solyc01g060227.1"/>
</dbReference>
<organism evidence="2">
    <name type="scientific">Solanum lycopersicum</name>
    <name type="common">Tomato</name>
    <name type="synonym">Lycopersicon esculentum</name>
    <dbReference type="NCBI Taxonomy" id="4081"/>
    <lineage>
        <taxon>Eukaryota</taxon>
        <taxon>Viridiplantae</taxon>
        <taxon>Streptophyta</taxon>
        <taxon>Embryophyta</taxon>
        <taxon>Tracheophyta</taxon>
        <taxon>Spermatophyta</taxon>
        <taxon>Magnoliopsida</taxon>
        <taxon>eudicotyledons</taxon>
        <taxon>Gunneridae</taxon>
        <taxon>Pentapetalae</taxon>
        <taxon>asterids</taxon>
        <taxon>lamiids</taxon>
        <taxon>Solanales</taxon>
        <taxon>Solanaceae</taxon>
        <taxon>Solanoideae</taxon>
        <taxon>Solaneae</taxon>
        <taxon>Solanum</taxon>
        <taxon>Solanum subgen. Lycopersicon</taxon>
    </lineage>
</organism>
<keyword evidence="3" id="KW-1185">Reference proteome</keyword>
<dbReference type="PANTHER" id="PTHR24559:SF436">
    <property type="entry name" value="RNA-DIRECTED DNA POLYMERASE HOMOLOG"/>
    <property type="match status" value="1"/>
</dbReference>
<evidence type="ECO:0000313" key="2">
    <source>
        <dbReference type="EnsemblPlants" id="Solyc01g060227.1.1"/>
    </source>
</evidence>
<evidence type="ECO:0000313" key="3">
    <source>
        <dbReference type="Proteomes" id="UP000004994"/>
    </source>
</evidence>
<dbReference type="AlphaFoldDB" id="A0A3Q7EYI6"/>
<feature type="domain" description="Reverse transcriptase" evidence="1">
    <location>
        <begin position="45"/>
        <end position="149"/>
    </location>
</feature>
<dbReference type="Gramene" id="Solyc01g060227.1.1">
    <property type="protein sequence ID" value="Solyc01g060227.1.1"/>
    <property type="gene ID" value="Solyc01g060227.1"/>
</dbReference>
<evidence type="ECO:0000259" key="1">
    <source>
        <dbReference type="Pfam" id="PF00078"/>
    </source>
</evidence>
<dbReference type="InterPro" id="IPR043502">
    <property type="entry name" value="DNA/RNA_pol_sf"/>
</dbReference>
<dbReference type="InParanoid" id="A0A3Q7EYI6"/>
<dbReference type="InterPro" id="IPR000477">
    <property type="entry name" value="RT_dom"/>
</dbReference>
<proteinExistence type="predicted"/>
<dbReference type="OMA" id="CTLINKM"/>
<sequence length="151" mass="18028">MAPPKLEELRIGLKELLEAGHIRPSNAPYRAPTLKKVTIKKNYPIPLIAYFFDRLGQDKYFTKMDLQKGYCQVHIAERDEPKIVFVNRYGSYKWLVMPFGLTNAPVTFCTLINKMFHHYFDQFVYNTFKEHVEHLKRVFQVLRENQLYVKR</sequence>
<dbReference type="InterPro" id="IPR053134">
    <property type="entry name" value="RNA-dir_DNA_polymerase"/>
</dbReference>
<name>A0A3Q7EYI6_SOLLC</name>
<accession>A0A3Q7EYI6</accession>
<dbReference type="STRING" id="4081.A0A3Q7EYI6"/>
<dbReference type="PANTHER" id="PTHR24559">
    <property type="entry name" value="TRANSPOSON TY3-I GAG-POL POLYPROTEIN"/>
    <property type="match status" value="1"/>
</dbReference>
<reference evidence="2" key="1">
    <citation type="journal article" date="2012" name="Nature">
        <title>The tomato genome sequence provides insights into fleshy fruit evolution.</title>
        <authorList>
            <consortium name="Tomato Genome Consortium"/>
        </authorList>
    </citation>
    <scope>NUCLEOTIDE SEQUENCE [LARGE SCALE GENOMIC DNA]</scope>
    <source>
        <strain evidence="2">cv. Heinz 1706</strain>
    </source>
</reference>
<dbReference type="InterPro" id="IPR043128">
    <property type="entry name" value="Rev_trsase/Diguanyl_cyclase"/>
</dbReference>
<dbReference type="Proteomes" id="UP000004994">
    <property type="component" value="Chromosome 1"/>
</dbReference>
<dbReference type="Gene3D" id="3.10.10.10">
    <property type="entry name" value="HIV Type 1 Reverse Transcriptase, subunit A, domain 1"/>
    <property type="match status" value="1"/>
</dbReference>